<name>A0A392VUI2_9FABA</name>
<keyword evidence="2" id="KW-1185">Reference proteome</keyword>
<feature type="non-terminal residue" evidence="1">
    <location>
        <position position="49"/>
    </location>
</feature>
<dbReference type="AlphaFoldDB" id="A0A392VUI2"/>
<dbReference type="EMBL" id="LXQA011262973">
    <property type="protein sequence ID" value="MCI91109.1"/>
    <property type="molecule type" value="Genomic_DNA"/>
</dbReference>
<dbReference type="Proteomes" id="UP000265520">
    <property type="component" value="Unassembled WGS sequence"/>
</dbReference>
<organism evidence="1 2">
    <name type="scientific">Trifolium medium</name>
    <dbReference type="NCBI Taxonomy" id="97028"/>
    <lineage>
        <taxon>Eukaryota</taxon>
        <taxon>Viridiplantae</taxon>
        <taxon>Streptophyta</taxon>
        <taxon>Embryophyta</taxon>
        <taxon>Tracheophyta</taxon>
        <taxon>Spermatophyta</taxon>
        <taxon>Magnoliopsida</taxon>
        <taxon>eudicotyledons</taxon>
        <taxon>Gunneridae</taxon>
        <taxon>Pentapetalae</taxon>
        <taxon>rosids</taxon>
        <taxon>fabids</taxon>
        <taxon>Fabales</taxon>
        <taxon>Fabaceae</taxon>
        <taxon>Papilionoideae</taxon>
        <taxon>50 kb inversion clade</taxon>
        <taxon>NPAAA clade</taxon>
        <taxon>Hologalegina</taxon>
        <taxon>IRL clade</taxon>
        <taxon>Trifolieae</taxon>
        <taxon>Trifolium</taxon>
    </lineage>
</organism>
<sequence>MITISSGLLEEIANCQDDELLLAKRNLIVRGTTTEFKVGPYNILRCNGR</sequence>
<comment type="caution">
    <text evidence="1">The sequence shown here is derived from an EMBL/GenBank/DDBJ whole genome shotgun (WGS) entry which is preliminary data.</text>
</comment>
<proteinExistence type="predicted"/>
<reference evidence="1 2" key="1">
    <citation type="journal article" date="2018" name="Front. Plant Sci.">
        <title>Red Clover (Trifolium pratense) and Zigzag Clover (T. medium) - A Picture of Genomic Similarities and Differences.</title>
        <authorList>
            <person name="Dluhosova J."/>
            <person name="Istvanek J."/>
            <person name="Nedelnik J."/>
            <person name="Repkova J."/>
        </authorList>
    </citation>
    <scope>NUCLEOTIDE SEQUENCE [LARGE SCALE GENOMIC DNA]</scope>
    <source>
        <strain evidence="2">cv. 10/8</strain>
        <tissue evidence="1">Leaf</tissue>
    </source>
</reference>
<accession>A0A392VUI2</accession>
<protein>
    <submittedName>
        <fullName evidence="1">Uncharacterized protein</fullName>
    </submittedName>
</protein>
<evidence type="ECO:0000313" key="2">
    <source>
        <dbReference type="Proteomes" id="UP000265520"/>
    </source>
</evidence>
<evidence type="ECO:0000313" key="1">
    <source>
        <dbReference type="EMBL" id="MCI91109.1"/>
    </source>
</evidence>